<gene>
    <name evidence="2" type="ORF">CLUMA_CG018380</name>
</gene>
<dbReference type="AlphaFoldDB" id="A0A1J1IZA8"/>
<accession>A0A1J1IZA8</accession>
<evidence type="ECO:0000313" key="3">
    <source>
        <dbReference type="Proteomes" id="UP000183832"/>
    </source>
</evidence>
<keyword evidence="1" id="KW-0472">Membrane</keyword>
<keyword evidence="1" id="KW-1133">Transmembrane helix</keyword>
<reference evidence="2 3" key="1">
    <citation type="submission" date="2015-04" db="EMBL/GenBank/DDBJ databases">
        <authorList>
            <person name="Syromyatnikov M.Y."/>
            <person name="Popov V.N."/>
        </authorList>
    </citation>
    <scope>NUCLEOTIDE SEQUENCE [LARGE SCALE GENOMIC DNA]</scope>
</reference>
<feature type="transmembrane region" description="Helical" evidence="1">
    <location>
        <begin position="63"/>
        <end position="84"/>
    </location>
</feature>
<evidence type="ECO:0000313" key="2">
    <source>
        <dbReference type="EMBL" id="CRL05026.1"/>
    </source>
</evidence>
<dbReference type="EMBL" id="CVRI01000064">
    <property type="protein sequence ID" value="CRL05026.1"/>
    <property type="molecule type" value="Genomic_DNA"/>
</dbReference>
<keyword evidence="1" id="KW-0812">Transmembrane</keyword>
<dbReference type="Proteomes" id="UP000183832">
    <property type="component" value="Unassembled WGS sequence"/>
</dbReference>
<proteinExistence type="predicted"/>
<organism evidence="2 3">
    <name type="scientific">Clunio marinus</name>
    <dbReference type="NCBI Taxonomy" id="568069"/>
    <lineage>
        <taxon>Eukaryota</taxon>
        <taxon>Metazoa</taxon>
        <taxon>Ecdysozoa</taxon>
        <taxon>Arthropoda</taxon>
        <taxon>Hexapoda</taxon>
        <taxon>Insecta</taxon>
        <taxon>Pterygota</taxon>
        <taxon>Neoptera</taxon>
        <taxon>Endopterygota</taxon>
        <taxon>Diptera</taxon>
        <taxon>Nematocera</taxon>
        <taxon>Chironomoidea</taxon>
        <taxon>Chironomidae</taxon>
        <taxon>Clunio</taxon>
    </lineage>
</organism>
<protein>
    <submittedName>
        <fullName evidence="2">CLUMA_CG018380, isoform A</fullName>
    </submittedName>
</protein>
<evidence type="ECO:0000256" key="1">
    <source>
        <dbReference type="SAM" id="Phobius"/>
    </source>
</evidence>
<name>A0A1J1IZA8_9DIPT</name>
<keyword evidence="3" id="KW-1185">Reference proteome</keyword>
<sequence>MKGKIHFLWLYRHDIDIDIHPDVLFDVKIAFMFVESLQKTHFVYITRTMQCVLIMLRYEWLSATFEALITYHLVFGGFVVMLILV</sequence>